<keyword evidence="2" id="KW-0732">Signal</keyword>
<evidence type="ECO:0000313" key="4">
    <source>
        <dbReference type="EMBL" id="CAD7458883.1"/>
    </source>
</evidence>
<evidence type="ECO:0000256" key="1">
    <source>
        <dbReference type="ARBA" id="ARBA00023180"/>
    </source>
</evidence>
<accession>A0A7R9IIA3</accession>
<evidence type="ECO:0000256" key="2">
    <source>
        <dbReference type="SAM" id="SignalP"/>
    </source>
</evidence>
<dbReference type="SUPFAM" id="SSF53474">
    <property type="entry name" value="alpha/beta-Hydrolases"/>
    <property type="match status" value="1"/>
</dbReference>
<gene>
    <name evidence="4" type="ORF">TTEB3V08_LOCUS6854</name>
</gene>
<feature type="chain" id="PRO_5031074382" description="Carboxylesterase type B domain-containing protein" evidence="2">
    <location>
        <begin position="23"/>
        <end position="107"/>
    </location>
</feature>
<dbReference type="InterPro" id="IPR002018">
    <property type="entry name" value="CarbesteraseB"/>
</dbReference>
<feature type="domain" description="Carboxylesterase type B" evidence="3">
    <location>
        <begin position="18"/>
        <end position="58"/>
    </location>
</feature>
<name>A0A7R9IIA3_9NEOP</name>
<dbReference type="InterPro" id="IPR029058">
    <property type="entry name" value="AB_hydrolase_fold"/>
</dbReference>
<dbReference type="Pfam" id="PF00135">
    <property type="entry name" value="COesterase"/>
    <property type="match status" value="1"/>
</dbReference>
<sequence>MDVHGAILLILASNFDITVTVAQGVLRGQSVTSSYGLTYNRFLGIPYAQPPVGDLRFKLIACLPIELKVQGSIPGMAEQFIMSEMWVWITPFAVMNSRSGGWMLCLF</sequence>
<feature type="signal peptide" evidence="2">
    <location>
        <begin position="1"/>
        <end position="22"/>
    </location>
</feature>
<organism evidence="4">
    <name type="scientific">Timema tahoe</name>
    <dbReference type="NCBI Taxonomy" id="61484"/>
    <lineage>
        <taxon>Eukaryota</taxon>
        <taxon>Metazoa</taxon>
        <taxon>Ecdysozoa</taxon>
        <taxon>Arthropoda</taxon>
        <taxon>Hexapoda</taxon>
        <taxon>Insecta</taxon>
        <taxon>Pterygota</taxon>
        <taxon>Neoptera</taxon>
        <taxon>Polyneoptera</taxon>
        <taxon>Phasmatodea</taxon>
        <taxon>Timematodea</taxon>
        <taxon>Timematoidea</taxon>
        <taxon>Timematidae</taxon>
        <taxon>Timema</taxon>
    </lineage>
</organism>
<proteinExistence type="predicted"/>
<dbReference type="AlphaFoldDB" id="A0A7R9IIA3"/>
<reference evidence="4" key="1">
    <citation type="submission" date="2020-11" db="EMBL/GenBank/DDBJ databases">
        <authorList>
            <person name="Tran Van P."/>
        </authorList>
    </citation>
    <scope>NUCLEOTIDE SEQUENCE</scope>
</reference>
<protein>
    <recommendedName>
        <fullName evidence="3">Carboxylesterase type B domain-containing protein</fullName>
    </recommendedName>
</protein>
<dbReference type="Gene3D" id="3.40.50.1820">
    <property type="entry name" value="alpha/beta hydrolase"/>
    <property type="match status" value="1"/>
</dbReference>
<dbReference type="EMBL" id="OE002523">
    <property type="protein sequence ID" value="CAD7458883.1"/>
    <property type="molecule type" value="Genomic_DNA"/>
</dbReference>
<evidence type="ECO:0000259" key="3">
    <source>
        <dbReference type="Pfam" id="PF00135"/>
    </source>
</evidence>
<keyword evidence="1" id="KW-0325">Glycoprotein</keyword>